<keyword evidence="3" id="KW-0964">Secreted</keyword>
<dbReference type="Gene3D" id="2.60.40.10">
    <property type="entry name" value="Immunoglobulins"/>
    <property type="match status" value="1"/>
</dbReference>
<evidence type="ECO:0000256" key="6">
    <source>
        <dbReference type="SAM" id="MobiDB-lite"/>
    </source>
</evidence>
<keyword evidence="2" id="KW-0134">Cell wall</keyword>
<comment type="subcellular location">
    <subcellularLocation>
        <location evidence="1">Secreted</location>
    </subcellularLocation>
</comment>
<feature type="region of interest" description="Disordered" evidence="6">
    <location>
        <begin position="774"/>
        <end position="817"/>
    </location>
</feature>
<dbReference type="RefSeq" id="WP_231821189.1">
    <property type="nucleotide sequence ID" value="NZ_CP082781.1"/>
</dbReference>
<keyword evidence="7" id="KW-0472">Membrane</keyword>
<feature type="region of interest" description="Disordered" evidence="6">
    <location>
        <begin position="1178"/>
        <end position="1234"/>
    </location>
</feature>
<feature type="region of interest" description="Disordered" evidence="6">
    <location>
        <begin position="877"/>
        <end position="903"/>
    </location>
</feature>
<feature type="domain" description="Gram-positive cocci surface proteins LPxTG" evidence="9">
    <location>
        <begin position="1233"/>
        <end position="1266"/>
    </location>
</feature>
<dbReference type="NCBIfam" id="TIGR01167">
    <property type="entry name" value="LPXTG_anchor"/>
    <property type="match status" value="1"/>
</dbReference>
<evidence type="ECO:0000256" key="5">
    <source>
        <dbReference type="ARBA" id="ARBA00023088"/>
    </source>
</evidence>
<reference evidence="10 11" key="1">
    <citation type="submission" date="2023-01" db="EMBL/GenBank/DDBJ databases">
        <title>Characterization of estradiol degrading bacteria Microbacterium sp. MZT7 and reveal degrading genes through genome analysis.</title>
        <authorList>
            <person name="Hao P."/>
            <person name="Gao Y."/>
        </authorList>
    </citation>
    <scope>NUCLEOTIDE SEQUENCE [LARGE SCALE GENOMIC DNA]</scope>
    <source>
        <strain evidence="10 11">MZT7</strain>
    </source>
</reference>
<gene>
    <name evidence="10" type="ORF">K8F61_07295</name>
</gene>
<evidence type="ECO:0000256" key="7">
    <source>
        <dbReference type="SAM" id="Phobius"/>
    </source>
</evidence>
<keyword evidence="5" id="KW-0572">Peptidoglycan-anchor</keyword>
<feature type="transmembrane region" description="Helical" evidence="7">
    <location>
        <begin position="1240"/>
        <end position="1261"/>
    </location>
</feature>
<accession>A0ABY3RV55</accession>
<keyword evidence="4 8" id="KW-0732">Signal</keyword>
<dbReference type="Proteomes" id="UP001199642">
    <property type="component" value="Chromosome"/>
</dbReference>
<feature type="compositionally biased region" description="Pro residues" evidence="6">
    <location>
        <begin position="1187"/>
        <end position="1217"/>
    </location>
</feature>
<evidence type="ECO:0000313" key="10">
    <source>
        <dbReference type="EMBL" id="UGS27958.1"/>
    </source>
</evidence>
<evidence type="ECO:0000256" key="2">
    <source>
        <dbReference type="ARBA" id="ARBA00022512"/>
    </source>
</evidence>
<dbReference type="SUPFAM" id="SSF117074">
    <property type="entry name" value="Hypothetical protein PA1324"/>
    <property type="match status" value="1"/>
</dbReference>
<dbReference type="InterPro" id="IPR026395">
    <property type="entry name" value="CshA_fibril"/>
</dbReference>
<dbReference type="InterPro" id="IPR019931">
    <property type="entry name" value="LPXTG_anchor"/>
</dbReference>
<evidence type="ECO:0000259" key="9">
    <source>
        <dbReference type="PROSITE" id="PS50847"/>
    </source>
</evidence>
<feature type="signal peptide" evidence="8">
    <location>
        <begin position="1"/>
        <end position="43"/>
    </location>
</feature>
<keyword evidence="11" id="KW-1185">Reference proteome</keyword>
<dbReference type="Pfam" id="PF19076">
    <property type="entry name" value="CshA_repeat"/>
    <property type="match status" value="7"/>
</dbReference>
<evidence type="ECO:0000256" key="3">
    <source>
        <dbReference type="ARBA" id="ARBA00022525"/>
    </source>
</evidence>
<feature type="compositionally biased region" description="Polar residues" evidence="6">
    <location>
        <begin position="882"/>
        <end position="894"/>
    </location>
</feature>
<dbReference type="PROSITE" id="PS50847">
    <property type="entry name" value="GRAM_POS_ANCHORING"/>
    <property type="match status" value="1"/>
</dbReference>
<evidence type="ECO:0000313" key="11">
    <source>
        <dbReference type="Proteomes" id="UP001199642"/>
    </source>
</evidence>
<evidence type="ECO:0000256" key="1">
    <source>
        <dbReference type="ARBA" id="ARBA00004613"/>
    </source>
</evidence>
<dbReference type="NCBIfam" id="TIGR04225">
    <property type="entry name" value="CshA_fibril_rpt"/>
    <property type="match status" value="7"/>
</dbReference>
<name>A0ABY3RV55_9MICO</name>
<dbReference type="Gene3D" id="2.60.40.3440">
    <property type="match status" value="1"/>
</dbReference>
<evidence type="ECO:0000256" key="4">
    <source>
        <dbReference type="ARBA" id="ARBA00022729"/>
    </source>
</evidence>
<keyword evidence="7" id="KW-1133">Transmembrane helix</keyword>
<evidence type="ECO:0000256" key="8">
    <source>
        <dbReference type="SAM" id="SignalP"/>
    </source>
</evidence>
<dbReference type="InterPro" id="IPR013783">
    <property type="entry name" value="Ig-like_fold"/>
</dbReference>
<proteinExistence type="predicted"/>
<feature type="region of interest" description="Disordered" evidence="6">
    <location>
        <begin position="597"/>
        <end position="616"/>
    </location>
</feature>
<dbReference type="InterPro" id="IPR033764">
    <property type="entry name" value="Sdr_B"/>
</dbReference>
<dbReference type="Pfam" id="PF17210">
    <property type="entry name" value="SdrD_B"/>
    <property type="match status" value="1"/>
</dbReference>
<protein>
    <submittedName>
        <fullName evidence="10">LPXTG cell wall anchor domain-containing protein</fullName>
    </submittedName>
</protein>
<keyword evidence="7" id="KW-0812">Transmembrane</keyword>
<sequence>MSVARPRSSQPRLRRLGAAALAAALATAGLAGSVLVTASAASAAEQNGYVFNDAWTLTGAQQQTQYTAVGINEGRNSAVSSLPTRLGPVGISAEFVVNGDRTPGTNMLVSGENQGSYGGTAAMFYGNPTPANVPALGFLANASTGCGGDLGTREHQNFDGACDVGQLTITFDRPVTDMVMDVSGIGGFFQATGNSHSRGSFNATEWTIATPGVTLASVSPGATNLQIDSANTMRLLNSNANGNCVPAQGTGSGAIRQPDMDAAGCGSVILKGTFTSVTFNMSAAGTPYSQFPAAQYGTGSSYFANSNGGNPDGVNGSISVRTERLLLDDGATSNGNADKQRVSFRLAQLGEIGDRVWLDENRDGVRGDDEPGIAGVTVELLDADGNPVTDADGNPITVVTGDDGSYRFTDLPYGDYQLRFTDPEGRSWAPQNAGDDQTRDSDVDASGRTGAIRLDSDTPQANDVDAGLTSSPVATDDRSDGNTIGDAVTVPVLGNDEGDLDPSTVRITDPATGNPVDSVVVPGEGTWTVDPETGDITFTPEDGFEGNPTPVDYTVRDRNGNETGATVTVTYLPEASDDRSDGNTIGDAVTVPTLDNDKGDLDPSTVKITDPDGNPVDSLVVPGEGTWTVDPETGDITFTPEDGFEGNPTPVDYTVSDRAGNSIGATVTVTYLPEASDDESLNNPRGTTVTVPTLDNDKGDLDPSTVRITDPDGNPVDSLVVPGEGTWTVDPETGDITFTPEGGFEGNPTPVDYTVSDRAGNETGATVTVTYLPEASDDRSDGNTIGDAVTVPTLDNDKGDLDPSTVRITDPATGNPVDSLVVPGEGTWTVDPETGDITFTPEGGFEGNPTPVDYTVKDRNGNETGATVTVTYLPEASDDESLNNPRGTTVTVPTLDNDKGDLDPSTVRITDPATGDPTESLVVPGEGTWTVDPETGDITFTPEDGFEGNPTPVDYTVKDRNGNETGATVTITYVDDVPAPIATDDRSDGHRIGEVVTVPVLGNDQGDLDPSTVRIVDPDTGEHVLELTVPGEGTWTVDPETGDITFTPEDGFEGNPTPIDYVVKDRNGNETGATVTVTYLPEASDDESLNNPRGYTVTVPTLDNDKGDLDPSTVRIVDPDTGEHVLELVVPGEGTWTVDPETGDITFTPEDGFEGNPTPIDYVVKDRNGNETGATVTITYVDDTTPTPTPTPSPSEPTPTPSPSEPTPAPSPAPGEPTPGASDPGTPNPGGTLPVTGAELSWTAIALGIALLAGGGLFLVYRRRRS</sequence>
<feature type="chain" id="PRO_5046288529" evidence="8">
    <location>
        <begin position="44"/>
        <end position="1266"/>
    </location>
</feature>
<feature type="region of interest" description="Disordered" evidence="6">
    <location>
        <begin position="422"/>
        <end position="517"/>
    </location>
</feature>
<feature type="compositionally biased region" description="Polar residues" evidence="6">
    <location>
        <begin position="681"/>
        <end position="693"/>
    </location>
</feature>
<feature type="region of interest" description="Disordered" evidence="6">
    <location>
        <begin position="676"/>
        <end position="701"/>
    </location>
</feature>
<organism evidence="10 11">
    <name type="scientific">Microbacterium resistens</name>
    <dbReference type="NCBI Taxonomy" id="156977"/>
    <lineage>
        <taxon>Bacteria</taxon>
        <taxon>Bacillati</taxon>
        <taxon>Actinomycetota</taxon>
        <taxon>Actinomycetes</taxon>
        <taxon>Micrococcales</taxon>
        <taxon>Microbacteriaceae</taxon>
        <taxon>Microbacterium</taxon>
    </lineage>
</organism>
<dbReference type="EMBL" id="CP082781">
    <property type="protein sequence ID" value="UGS27958.1"/>
    <property type="molecule type" value="Genomic_DNA"/>
</dbReference>